<dbReference type="Proteomes" id="UP000595420">
    <property type="component" value="Chromosome"/>
</dbReference>
<reference evidence="1 2" key="1">
    <citation type="submission" date="2020-07" db="EMBL/GenBank/DDBJ databases">
        <title>Complete genome sequence analysis of Acidithiobacillus ferrivorans XJFY6S-08 reveals extreme environmental adaptation to alpine acid mine drainage.</title>
        <authorList>
            <person name="Yan L."/>
            <person name="Ni Y."/>
        </authorList>
    </citation>
    <scope>NUCLEOTIDE SEQUENCE [LARGE SCALE GENOMIC DNA]</scope>
    <source>
        <strain evidence="1 2">XJFY6S-08</strain>
    </source>
</reference>
<evidence type="ECO:0000313" key="1">
    <source>
        <dbReference type="EMBL" id="QQD71552.1"/>
    </source>
</evidence>
<accession>A0A7T4WBH7</accession>
<proteinExistence type="predicted"/>
<name>A0A7T4WBH7_9PROT</name>
<gene>
    <name evidence="1" type="ORF">H2515_08700</name>
</gene>
<organism evidence="1 2">
    <name type="scientific">Acidithiobacillus ferrivorans</name>
    <dbReference type="NCBI Taxonomy" id="160808"/>
    <lineage>
        <taxon>Bacteria</taxon>
        <taxon>Pseudomonadati</taxon>
        <taxon>Pseudomonadota</taxon>
        <taxon>Acidithiobacillia</taxon>
        <taxon>Acidithiobacillales</taxon>
        <taxon>Acidithiobacillaceae</taxon>
        <taxon>Acidithiobacillus</taxon>
    </lineage>
</organism>
<evidence type="ECO:0000313" key="2">
    <source>
        <dbReference type="Proteomes" id="UP000595420"/>
    </source>
</evidence>
<sequence length="56" mass="6375">MNYKEIEVPDELLCDSVFIEDRAPDLLIAAAWAINGYRCPAEHLQQAEPEEDVDVE</sequence>
<dbReference type="EMBL" id="CP059488">
    <property type="protein sequence ID" value="QQD71552.1"/>
    <property type="molecule type" value="Genomic_DNA"/>
</dbReference>
<dbReference type="RefSeq" id="WP_198659857.1">
    <property type="nucleotide sequence ID" value="NZ_CP059488.1"/>
</dbReference>
<dbReference type="AlphaFoldDB" id="A0A7T4WBH7"/>
<protein>
    <submittedName>
        <fullName evidence="1">Uncharacterized protein</fullName>
    </submittedName>
</protein>